<dbReference type="GO" id="GO:0004190">
    <property type="term" value="F:aspartic-type endopeptidase activity"/>
    <property type="evidence" value="ECO:0007669"/>
    <property type="project" value="UniProtKB-KW"/>
</dbReference>
<dbReference type="Proteomes" id="UP001054821">
    <property type="component" value="Chromosome 8"/>
</dbReference>
<dbReference type="PRINTS" id="PR00792">
    <property type="entry name" value="PEPSIN"/>
</dbReference>
<keyword evidence="9" id="KW-1185">Reference proteome</keyword>
<keyword evidence="5" id="KW-0325">Glycoprotein</keyword>
<proteinExistence type="inferred from homology"/>
<dbReference type="CDD" id="cd05476">
    <property type="entry name" value="pepsin_A_like_plant"/>
    <property type="match status" value="1"/>
</dbReference>
<dbReference type="PANTHER" id="PTHR13683">
    <property type="entry name" value="ASPARTYL PROTEASES"/>
    <property type="match status" value="1"/>
</dbReference>
<accession>A0AAD4V275</accession>
<evidence type="ECO:0000313" key="9">
    <source>
        <dbReference type="Proteomes" id="UP001054821"/>
    </source>
</evidence>
<gene>
    <name evidence="8" type="ORF">L3X38_045198</name>
</gene>
<sequence>MDLGKTTRGAVLGRILVLFTLVLDASGDFVFPVHHKFKGQRSLSALKAHDARRHGRILASAGSGSTSAVDLEIGGNGHPSDTGLYFAKLGIGSPSKDYFVQVDTGSDILWVNCIGCTNCPKKSDIGVKLTLYDPKSSSMSQPVTCDQDFCTAKYSGQLPGCRPTLLCEYDVTYGDGSATAGYFVKDNIEFDERTNGSMVFGCGDKQSGQLGKSSEALDGILGFGQANSSVISQLAASGKVRKQFAHCLDNVNGGGIFAIGEVVQPKVKNTTPLVPRQAHYNVAMEAVEVGGDVVQLPTDIFDTGDKEGTIIDSGTTLAYLPEEVYQPVMSKIFASQPDLKLHTVDEQFKCFQYSKSVDDGFPVVKFHFKNSASMTVYPHDYLFQLKDDVWCSGWQSSGMKSGNGDSMTLLGDLVLSNKLVIYDLENQVIGWLDYNCSSSIKVRDEKSGEIVTIGAHNLSSGFHFNNWKIIDILVINKFCAAANVFFVLDLLQQAASIHFDAPKFINEIV</sequence>
<evidence type="ECO:0000259" key="7">
    <source>
        <dbReference type="PROSITE" id="PS51767"/>
    </source>
</evidence>
<evidence type="ECO:0000256" key="6">
    <source>
        <dbReference type="PIRSR" id="PIRSR601461-1"/>
    </source>
</evidence>
<keyword evidence="3" id="KW-0064">Aspartyl protease</keyword>
<dbReference type="EMBL" id="JAJFAZ020000008">
    <property type="protein sequence ID" value="KAI5316022.1"/>
    <property type="molecule type" value="Genomic_DNA"/>
</dbReference>
<dbReference type="GO" id="GO:0006508">
    <property type="term" value="P:proteolysis"/>
    <property type="evidence" value="ECO:0007669"/>
    <property type="project" value="UniProtKB-KW"/>
</dbReference>
<dbReference type="InterPro" id="IPR032861">
    <property type="entry name" value="TAXi_N"/>
</dbReference>
<dbReference type="InterPro" id="IPR033121">
    <property type="entry name" value="PEPTIDASE_A1"/>
</dbReference>
<evidence type="ECO:0000256" key="5">
    <source>
        <dbReference type="ARBA" id="ARBA00023180"/>
    </source>
</evidence>
<dbReference type="InterPro" id="IPR021109">
    <property type="entry name" value="Peptidase_aspartic_dom_sf"/>
</dbReference>
<dbReference type="PROSITE" id="PS51767">
    <property type="entry name" value="PEPTIDASE_A1"/>
    <property type="match status" value="1"/>
</dbReference>
<evidence type="ECO:0000256" key="4">
    <source>
        <dbReference type="ARBA" id="ARBA00022801"/>
    </source>
</evidence>
<dbReference type="Pfam" id="PF14543">
    <property type="entry name" value="TAXi_N"/>
    <property type="match status" value="1"/>
</dbReference>
<dbReference type="AlphaFoldDB" id="A0AAD4V275"/>
<keyword evidence="2" id="KW-0645">Protease</keyword>
<feature type="active site" evidence="6">
    <location>
        <position position="103"/>
    </location>
</feature>
<dbReference type="PANTHER" id="PTHR13683:SF768">
    <property type="entry name" value="EUKARYOTIC ASPARTYL PROTEASE FAMILY PROTEIN"/>
    <property type="match status" value="1"/>
</dbReference>
<dbReference type="Pfam" id="PF14541">
    <property type="entry name" value="TAXi_C"/>
    <property type="match status" value="1"/>
</dbReference>
<reference evidence="8 9" key="1">
    <citation type="journal article" date="2022" name="G3 (Bethesda)">
        <title>Whole-genome sequence and methylome profiling of the almond [Prunus dulcis (Mill.) D.A. Webb] cultivar 'Nonpareil'.</title>
        <authorList>
            <person name="D'Amico-Willman K.M."/>
            <person name="Ouma W.Z."/>
            <person name="Meulia T."/>
            <person name="Sideli G.M."/>
            <person name="Gradziel T.M."/>
            <person name="Fresnedo-Ramirez J."/>
        </authorList>
    </citation>
    <scope>NUCLEOTIDE SEQUENCE [LARGE SCALE GENOMIC DNA]</scope>
    <source>
        <strain evidence="8">Clone GOH B32 T37-40</strain>
    </source>
</reference>
<comment type="similarity">
    <text evidence="1">Belongs to the peptidase A1 family.</text>
</comment>
<feature type="domain" description="Peptidase A1" evidence="7">
    <location>
        <begin position="85"/>
        <end position="432"/>
    </location>
</feature>
<keyword evidence="4" id="KW-0378">Hydrolase</keyword>
<dbReference type="InterPro" id="IPR001461">
    <property type="entry name" value="Aspartic_peptidase_A1"/>
</dbReference>
<name>A0AAD4V275_PRUDU</name>
<protein>
    <recommendedName>
        <fullName evidence="7">Peptidase A1 domain-containing protein</fullName>
    </recommendedName>
</protein>
<evidence type="ECO:0000256" key="2">
    <source>
        <dbReference type="ARBA" id="ARBA00022670"/>
    </source>
</evidence>
<dbReference type="Gene3D" id="2.40.70.10">
    <property type="entry name" value="Acid Proteases"/>
    <property type="match status" value="2"/>
</dbReference>
<dbReference type="InterPro" id="IPR032799">
    <property type="entry name" value="TAXi_C"/>
</dbReference>
<comment type="caution">
    <text evidence="8">The sequence shown here is derived from an EMBL/GenBank/DDBJ whole genome shotgun (WGS) entry which is preliminary data.</text>
</comment>
<feature type="active site" evidence="6">
    <location>
        <position position="312"/>
    </location>
</feature>
<dbReference type="SUPFAM" id="SSF50630">
    <property type="entry name" value="Acid proteases"/>
    <property type="match status" value="1"/>
</dbReference>
<evidence type="ECO:0000256" key="1">
    <source>
        <dbReference type="ARBA" id="ARBA00007447"/>
    </source>
</evidence>
<dbReference type="FunFam" id="2.40.70.10:FF:000056">
    <property type="entry name" value="Eukaryotic aspartyl protease family protein"/>
    <property type="match status" value="1"/>
</dbReference>
<evidence type="ECO:0000313" key="8">
    <source>
        <dbReference type="EMBL" id="KAI5316022.1"/>
    </source>
</evidence>
<organism evidence="8 9">
    <name type="scientific">Prunus dulcis</name>
    <name type="common">Almond</name>
    <name type="synonym">Amygdalus dulcis</name>
    <dbReference type="NCBI Taxonomy" id="3755"/>
    <lineage>
        <taxon>Eukaryota</taxon>
        <taxon>Viridiplantae</taxon>
        <taxon>Streptophyta</taxon>
        <taxon>Embryophyta</taxon>
        <taxon>Tracheophyta</taxon>
        <taxon>Spermatophyta</taxon>
        <taxon>Magnoliopsida</taxon>
        <taxon>eudicotyledons</taxon>
        <taxon>Gunneridae</taxon>
        <taxon>Pentapetalae</taxon>
        <taxon>rosids</taxon>
        <taxon>fabids</taxon>
        <taxon>Rosales</taxon>
        <taxon>Rosaceae</taxon>
        <taxon>Amygdaloideae</taxon>
        <taxon>Amygdaleae</taxon>
        <taxon>Prunus</taxon>
    </lineage>
</organism>
<dbReference type="InterPro" id="IPR034161">
    <property type="entry name" value="Pepsin-like_plant"/>
</dbReference>
<evidence type="ECO:0000256" key="3">
    <source>
        <dbReference type="ARBA" id="ARBA00022750"/>
    </source>
</evidence>